<evidence type="ECO:0000259" key="4">
    <source>
        <dbReference type="PROSITE" id="PS50043"/>
    </source>
</evidence>
<proteinExistence type="predicted"/>
<dbReference type="PANTHER" id="PTHR44688:SF16">
    <property type="entry name" value="DNA-BINDING TRANSCRIPTIONAL ACTIVATOR DEVR_DOSR"/>
    <property type="match status" value="1"/>
</dbReference>
<organism evidence="5">
    <name type="scientific">marine metagenome</name>
    <dbReference type="NCBI Taxonomy" id="408172"/>
    <lineage>
        <taxon>unclassified sequences</taxon>
        <taxon>metagenomes</taxon>
        <taxon>ecological metagenomes</taxon>
    </lineage>
</organism>
<sequence>MMISGVLSRREVEILELVSSGLGNQDIAMRLGITSSTVKTHLRNIFLKTDQHTRANLAISFLTSKT</sequence>
<reference evidence="5" key="1">
    <citation type="submission" date="2018-05" db="EMBL/GenBank/DDBJ databases">
        <authorList>
            <person name="Lanie J.A."/>
            <person name="Ng W.-L."/>
            <person name="Kazmierczak K.M."/>
            <person name="Andrzejewski T.M."/>
            <person name="Davidsen T.M."/>
            <person name="Wayne K.J."/>
            <person name="Tettelin H."/>
            <person name="Glass J.I."/>
            <person name="Rusch D."/>
            <person name="Podicherti R."/>
            <person name="Tsui H.-C.T."/>
            <person name="Winkler M.E."/>
        </authorList>
    </citation>
    <scope>NUCLEOTIDE SEQUENCE</scope>
</reference>
<evidence type="ECO:0000313" key="5">
    <source>
        <dbReference type="EMBL" id="SVB46013.1"/>
    </source>
</evidence>
<dbReference type="Pfam" id="PF00196">
    <property type="entry name" value="GerE"/>
    <property type="match status" value="1"/>
</dbReference>
<dbReference type="AlphaFoldDB" id="A0A382E7R0"/>
<keyword evidence="3" id="KW-0804">Transcription</keyword>
<gene>
    <name evidence="5" type="ORF">METZ01_LOCUS198867</name>
</gene>
<dbReference type="GO" id="GO:0006355">
    <property type="term" value="P:regulation of DNA-templated transcription"/>
    <property type="evidence" value="ECO:0007669"/>
    <property type="project" value="InterPro"/>
</dbReference>
<protein>
    <recommendedName>
        <fullName evidence="4">HTH luxR-type domain-containing protein</fullName>
    </recommendedName>
</protein>
<feature type="domain" description="HTH luxR-type" evidence="4">
    <location>
        <begin position="1"/>
        <end position="65"/>
    </location>
</feature>
<keyword evidence="2" id="KW-0238">DNA-binding</keyword>
<dbReference type="Gene3D" id="1.10.10.10">
    <property type="entry name" value="Winged helix-like DNA-binding domain superfamily/Winged helix DNA-binding domain"/>
    <property type="match status" value="1"/>
</dbReference>
<dbReference type="PRINTS" id="PR00038">
    <property type="entry name" value="HTHLUXR"/>
</dbReference>
<dbReference type="PROSITE" id="PS00622">
    <property type="entry name" value="HTH_LUXR_1"/>
    <property type="match status" value="1"/>
</dbReference>
<name>A0A382E7R0_9ZZZZ</name>
<evidence type="ECO:0000256" key="1">
    <source>
        <dbReference type="ARBA" id="ARBA00023015"/>
    </source>
</evidence>
<dbReference type="PROSITE" id="PS50043">
    <property type="entry name" value="HTH_LUXR_2"/>
    <property type="match status" value="1"/>
</dbReference>
<dbReference type="GO" id="GO:0003677">
    <property type="term" value="F:DNA binding"/>
    <property type="evidence" value="ECO:0007669"/>
    <property type="project" value="UniProtKB-KW"/>
</dbReference>
<dbReference type="InterPro" id="IPR000792">
    <property type="entry name" value="Tscrpt_reg_LuxR_C"/>
</dbReference>
<dbReference type="CDD" id="cd06170">
    <property type="entry name" value="LuxR_C_like"/>
    <property type="match status" value="1"/>
</dbReference>
<dbReference type="EMBL" id="UINC01042841">
    <property type="protein sequence ID" value="SVB46013.1"/>
    <property type="molecule type" value="Genomic_DNA"/>
</dbReference>
<dbReference type="InterPro" id="IPR016032">
    <property type="entry name" value="Sig_transdc_resp-reg_C-effctor"/>
</dbReference>
<keyword evidence="1" id="KW-0805">Transcription regulation</keyword>
<dbReference type="PANTHER" id="PTHR44688">
    <property type="entry name" value="DNA-BINDING TRANSCRIPTIONAL ACTIVATOR DEVR_DOSR"/>
    <property type="match status" value="1"/>
</dbReference>
<dbReference type="InterPro" id="IPR036388">
    <property type="entry name" value="WH-like_DNA-bd_sf"/>
</dbReference>
<evidence type="ECO:0000256" key="2">
    <source>
        <dbReference type="ARBA" id="ARBA00023125"/>
    </source>
</evidence>
<evidence type="ECO:0000256" key="3">
    <source>
        <dbReference type="ARBA" id="ARBA00023163"/>
    </source>
</evidence>
<dbReference type="SUPFAM" id="SSF46894">
    <property type="entry name" value="C-terminal effector domain of the bipartite response regulators"/>
    <property type="match status" value="1"/>
</dbReference>
<dbReference type="SMART" id="SM00421">
    <property type="entry name" value="HTH_LUXR"/>
    <property type="match status" value="1"/>
</dbReference>
<accession>A0A382E7R0</accession>